<evidence type="ECO:0000256" key="1">
    <source>
        <dbReference type="ARBA" id="ARBA00004906"/>
    </source>
</evidence>
<keyword evidence="4" id="KW-0833">Ubl conjugation pathway</keyword>
<dbReference type="SMART" id="SM00184">
    <property type="entry name" value="RING"/>
    <property type="match status" value="1"/>
</dbReference>
<gene>
    <name evidence="9" type="ORF">LTRI10_LOCUS3667</name>
</gene>
<evidence type="ECO:0000256" key="7">
    <source>
        <dbReference type="SAM" id="MobiDB-lite"/>
    </source>
</evidence>
<dbReference type="PROSITE" id="PS50089">
    <property type="entry name" value="ZF_RING_2"/>
    <property type="match status" value="1"/>
</dbReference>
<dbReference type="GO" id="GO:0016567">
    <property type="term" value="P:protein ubiquitination"/>
    <property type="evidence" value="ECO:0007669"/>
    <property type="project" value="InterPro"/>
</dbReference>
<dbReference type="InterPro" id="IPR013083">
    <property type="entry name" value="Znf_RING/FYVE/PHD"/>
</dbReference>
<reference evidence="9 10" key="1">
    <citation type="submission" date="2024-04" db="EMBL/GenBank/DDBJ databases">
        <authorList>
            <person name="Fracassetti M."/>
        </authorList>
    </citation>
    <scope>NUCLEOTIDE SEQUENCE [LARGE SCALE GENOMIC DNA]</scope>
</reference>
<evidence type="ECO:0000313" key="10">
    <source>
        <dbReference type="Proteomes" id="UP001497516"/>
    </source>
</evidence>
<keyword evidence="10" id="KW-1185">Reference proteome</keyword>
<dbReference type="PANTHER" id="PTHR46400">
    <property type="entry name" value="RING/U-BOX SUPERFAMILY PROTEIN"/>
    <property type="match status" value="1"/>
</dbReference>
<dbReference type="InterPro" id="IPR024766">
    <property type="entry name" value="Znf_RING_H2"/>
</dbReference>
<dbReference type="AlphaFoldDB" id="A0AAV2CJ47"/>
<feature type="compositionally biased region" description="Polar residues" evidence="7">
    <location>
        <begin position="1"/>
        <end position="12"/>
    </location>
</feature>
<evidence type="ECO:0000256" key="2">
    <source>
        <dbReference type="ARBA" id="ARBA00022723"/>
    </source>
</evidence>
<dbReference type="EMBL" id="OZ034813">
    <property type="protein sequence ID" value="CAL1355937.1"/>
    <property type="molecule type" value="Genomic_DNA"/>
</dbReference>
<keyword evidence="5" id="KW-0862">Zinc</keyword>
<organism evidence="9 10">
    <name type="scientific">Linum trigynum</name>
    <dbReference type="NCBI Taxonomy" id="586398"/>
    <lineage>
        <taxon>Eukaryota</taxon>
        <taxon>Viridiplantae</taxon>
        <taxon>Streptophyta</taxon>
        <taxon>Embryophyta</taxon>
        <taxon>Tracheophyta</taxon>
        <taxon>Spermatophyta</taxon>
        <taxon>Magnoliopsida</taxon>
        <taxon>eudicotyledons</taxon>
        <taxon>Gunneridae</taxon>
        <taxon>Pentapetalae</taxon>
        <taxon>rosids</taxon>
        <taxon>fabids</taxon>
        <taxon>Malpighiales</taxon>
        <taxon>Linaceae</taxon>
        <taxon>Linum</taxon>
    </lineage>
</organism>
<dbReference type="GO" id="GO:0008270">
    <property type="term" value="F:zinc ion binding"/>
    <property type="evidence" value="ECO:0007669"/>
    <property type="project" value="UniProtKB-KW"/>
</dbReference>
<dbReference type="GO" id="GO:0004842">
    <property type="term" value="F:ubiquitin-protein transferase activity"/>
    <property type="evidence" value="ECO:0007669"/>
    <property type="project" value="InterPro"/>
</dbReference>
<sequence>MDNNGKPTMNNTGDEDEPKTTPSDQVHSDLTLAMDVIDHHHHQQNAAVRENFIQEEEEEEEEVDWSSSDEDEDENEYEFFDSQGLEEVDFEGFLEEGQGSNYSDDDEMEEDDIDPDEMTYEELMALGEFIGPAEKRGLSMEEILGPGCLRRGRKVAELLADVDRCVICQAEYEEGGGGGVGGDVEEELAEIVGCGHPYHAGCITNWLLVKKNCPICGYEVSPSSCPPSNVKEPCR</sequence>
<evidence type="ECO:0000313" key="9">
    <source>
        <dbReference type="EMBL" id="CAL1355937.1"/>
    </source>
</evidence>
<keyword evidence="2" id="KW-0479">Metal-binding</keyword>
<dbReference type="InterPro" id="IPR001841">
    <property type="entry name" value="Znf_RING"/>
</dbReference>
<protein>
    <recommendedName>
        <fullName evidence="8">RING-type domain-containing protein</fullName>
    </recommendedName>
</protein>
<evidence type="ECO:0000259" key="8">
    <source>
        <dbReference type="PROSITE" id="PS50089"/>
    </source>
</evidence>
<dbReference type="PANTHER" id="PTHR46400:SF8">
    <property type="entry name" value="E3 UBIQUITIN LIGASE BIG BROTHER-RELATED-LIKE ISOFORM X1"/>
    <property type="match status" value="1"/>
</dbReference>
<feature type="compositionally biased region" description="Acidic residues" evidence="7">
    <location>
        <begin position="53"/>
        <end position="81"/>
    </location>
</feature>
<dbReference type="Pfam" id="PF12678">
    <property type="entry name" value="zf-rbx1"/>
    <property type="match status" value="1"/>
</dbReference>
<dbReference type="GO" id="GO:0046621">
    <property type="term" value="P:negative regulation of organ growth"/>
    <property type="evidence" value="ECO:0007669"/>
    <property type="project" value="InterPro"/>
</dbReference>
<evidence type="ECO:0000256" key="6">
    <source>
        <dbReference type="PROSITE-ProRule" id="PRU00175"/>
    </source>
</evidence>
<comment type="pathway">
    <text evidence="1">Protein modification; protein ubiquitination.</text>
</comment>
<dbReference type="Gene3D" id="3.30.40.10">
    <property type="entry name" value="Zinc/RING finger domain, C3HC4 (zinc finger)"/>
    <property type="match status" value="1"/>
</dbReference>
<dbReference type="Proteomes" id="UP001497516">
    <property type="component" value="Chromosome 1"/>
</dbReference>
<feature type="region of interest" description="Disordered" evidence="7">
    <location>
        <begin position="1"/>
        <end position="81"/>
    </location>
</feature>
<dbReference type="SUPFAM" id="SSF57850">
    <property type="entry name" value="RING/U-box"/>
    <property type="match status" value="1"/>
</dbReference>
<dbReference type="InterPro" id="IPR033276">
    <property type="entry name" value="BB"/>
</dbReference>
<dbReference type="GO" id="GO:0031624">
    <property type="term" value="F:ubiquitin conjugating enzyme binding"/>
    <property type="evidence" value="ECO:0007669"/>
    <property type="project" value="TreeGrafter"/>
</dbReference>
<keyword evidence="3 6" id="KW-0863">Zinc-finger</keyword>
<evidence type="ECO:0000256" key="3">
    <source>
        <dbReference type="ARBA" id="ARBA00022771"/>
    </source>
</evidence>
<name>A0AAV2CJ47_9ROSI</name>
<evidence type="ECO:0000256" key="4">
    <source>
        <dbReference type="ARBA" id="ARBA00022786"/>
    </source>
</evidence>
<accession>A0AAV2CJ47</accession>
<feature type="domain" description="RING-type" evidence="8">
    <location>
        <begin position="165"/>
        <end position="216"/>
    </location>
</feature>
<evidence type="ECO:0000256" key="5">
    <source>
        <dbReference type="ARBA" id="ARBA00022833"/>
    </source>
</evidence>
<proteinExistence type="predicted"/>